<feature type="transmembrane region" description="Helical" evidence="9">
    <location>
        <begin position="275"/>
        <end position="298"/>
    </location>
</feature>
<comment type="subcellular location">
    <subcellularLocation>
        <location evidence="1 9">Cell membrane</location>
        <topology evidence="1 9">Multi-pass membrane protein</topology>
    </subcellularLocation>
</comment>
<dbReference type="InterPro" id="IPR035906">
    <property type="entry name" value="MetI-like_sf"/>
</dbReference>
<evidence type="ECO:0000256" key="5">
    <source>
        <dbReference type="ARBA" id="ARBA00022856"/>
    </source>
</evidence>
<comment type="similarity">
    <text evidence="9">Belongs to the binding-protein-dependent transport system permease family.</text>
</comment>
<evidence type="ECO:0000256" key="6">
    <source>
        <dbReference type="ARBA" id="ARBA00022927"/>
    </source>
</evidence>
<dbReference type="InterPro" id="IPR000515">
    <property type="entry name" value="MetI-like"/>
</dbReference>
<dbReference type="PROSITE" id="PS50928">
    <property type="entry name" value="ABC_TM1"/>
    <property type="match status" value="1"/>
</dbReference>
<feature type="transmembrane region" description="Helical" evidence="9">
    <location>
        <begin position="425"/>
        <end position="447"/>
    </location>
</feature>
<evidence type="ECO:0000256" key="2">
    <source>
        <dbReference type="ARBA" id="ARBA00022448"/>
    </source>
</evidence>
<feature type="transmembrane region" description="Helical" evidence="9">
    <location>
        <begin position="237"/>
        <end position="263"/>
    </location>
</feature>
<sequence>MPLFVFLPTDAVMWLLVAGLLLAVFSARRSPRARQRWGEVFSGRTAQACAVVLAFFLAIALADSVHFRARLPAQGAGGPVYAAAAESLLDHSLGSWIAGRERSYSSPFSSREFDRSSDPASGSVRRFRQPLRGVTPRAFSGSGRRADLLRRGACGLLAGALLGGLVLLIPAAVSARRRKSSLAQAARALLGSRGGFIAASALLLAGSALVLAFWGGYHPLGTDRTGNDVLYQALKSLRTAFALGTLATLAMLPFALVLGIAAGYFKGWVDDLVQYVYTTISSIPSVLLIAACVLMIQVFIDRRPDLLPTSLERADAKLFFIAVIIGVTSWAPLARLLRAETLKLSGLDFITASVACGTPAWKIMARHLLPNVLHIVLIVSVIGFSDIVLYEAVLSYIGVGVDPSMNSFGSMINAARSEMSRTPAVWWNLAAAFMFMVAIVLSANLLASAVRDAFDPRTAKGGRR</sequence>
<evidence type="ECO:0000259" key="10">
    <source>
        <dbReference type="PROSITE" id="PS50928"/>
    </source>
</evidence>
<keyword evidence="6" id="KW-0653">Protein transport</keyword>
<dbReference type="Proteomes" id="UP001297600">
    <property type="component" value="Unassembled WGS sequence"/>
</dbReference>
<proteinExistence type="inferred from homology"/>
<dbReference type="InterPro" id="IPR050366">
    <property type="entry name" value="BP-dependent_transpt_permease"/>
</dbReference>
<keyword evidence="3" id="KW-1003">Cell membrane</keyword>
<accession>A0ABS9MRN9</accession>
<dbReference type="PANTHER" id="PTHR43386:SF24">
    <property type="entry name" value="OLIGOPEPTIDE TRANSPORT SYSTEM PERMEASE PROTEIN AMID"/>
    <property type="match status" value="1"/>
</dbReference>
<dbReference type="EMBL" id="JAKNCT010000008">
    <property type="protein sequence ID" value="MCG5031286.1"/>
    <property type="molecule type" value="Genomic_DNA"/>
</dbReference>
<feature type="domain" description="ABC transmembrane type-1" evidence="10">
    <location>
        <begin position="237"/>
        <end position="447"/>
    </location>
</feature>
<dbReference type="PANTHER" id="PTHR43386">
    <property type="entry name" value="OLIGOPEPTIDE TRANSPORT SYSTEM PERMEASE PROTEIN APPC"/>
    <property type="match status" value="1"/>
</dbReference>
<evidence type="ECO:0000256" key="7">
    <source>
        <dbReference type="ARBA" id="ARBA00022989"/>
    </source>
</evidence>
<feature type="transmembrane region" description="Helical" evidence="9">
    <location>
        <begin position="6"/>
        <end position="25"/>
    </location>
</feature>
<feature type="transmembrane region" description="Helical" evidence="9">
    <location>
        <begin position="45"/>
        <end position="62"/>
    </location>
</feature>
<evidence type="ECO:0000313" key="11">
    <source>
        <dbReference type="EMBL" id="MCG5031286.1"/>
    </source>
</evidence>
<feature type="transmembrane region" description="Helical" evidence="9">
    <location>
        <begin position="372"/>
        <end position="397"/>
    </location>
</feature>
<evidence type="ECO:0000256" key="4">
    <source>
        <dbReference type="ARBA" id="ARBA00022692"/>
    </source>
</evidence>
<keyword evidence="2 9" id="KW-0813">Transport</keyword>
<reference evidence="11 12" key="1">
    <citation type="submission" date="2022-02" db="EMBL/GenBank/DDBJ databases">
        <title>Mesosutterella porci, a novel member of the family Sutterellaceae from pig feces.</title>
        <authorList>
            <person name="Wylensek D."/>
            <person name="Clavel T."/>
        </authorList>
    </citation>
    <scope>NUCLEOTIDE SEQUENCE [LARGE SCALE GENOMIC DNA]</scope>
    <source>
        <strain evidence="12">oilRF-744-wt-GAM-9</strain>
    </source>
</reference>
<organism evidence="11 12">
    <name type="scientific">Mesosutterella porci</name>
    <dbReference type="NCBI Taxonomy" id="2915351"/>
    <lineage>
        <taxon>Bacteria</taxon>
        <taxon>Pseudomonadati</taxon>
        <taxon>Pseudomonadota</taxon>
        <taxon>Betaproteobacteria</taxon>
        <taxon>Burkholderiales</taxon>
        <taxon>Sutterellaceae</taxon>
        <taxon>Mesosutterella</taxon>
    </lineage>
</organism>
<feature type="transmembrane region" description="Helical" evidence="9">
    <location>
        <begin position="318"/>
        <end position="337"/>
    </location>
</feature>
<dbReference type="CDD" id="cd06261">
    <property type="entry name" value="TM_PBP2"/>
    <property type="match status" value="1"/>
</dbReference>
<gene>
    <name evidence="11" type="ORF">MAF45_07515</name>
</gene>
<comment type="caution">
    <text evidence="11">The sequence shown here is derived from an EMBL/GenBank/DDBJ whole genome shotgun (WGS) entry which is preliminary data.</text>
</comment>
<dbReference type="Pfam" id="PF00528">
    <property type="entry name" value="BPD_transp_1"/>
    <property type="match status" value="1"/>
</dbReference>
<name>A0ABS9MRN9_9BURK</name>
<keyword evidence="5" id="KW-0571">Peptide transport</keyword>
<feature type="transmembrane region" description="Helical" evidence="9">
    <location>
        <begin position="155"/>
        <end position="175"/>
    </location>
</feature>
<keyword evidence="4 9" id="KW-0812">Transmembrane</keyword>
<dbReference type="Gene3D" id="1.10.3720.10">
    <property type="entry name" value="MetI-like"/>
    <property type="match status" value="1"/>
</dbReference>
<protein>
    <submittedName>
        <fullName evidence="11">ABC transporter permease</fullName>
    </submittedName>
</protein>
<dbReference type="RefSeq" id="WP_237979018.1">
    <property type="nucleotide sequence ID" value="NZ_JAKNCT010000008.1"/>
</dbReference>
<evidence type="ECO:0000256" key="3">
    <source>
        <dbReference type="ARBA" id="ARBA00022475"/>
    </source>
</evidence>
<evidence type="ECO:0000256" key="8">
    <source>
        <dbReference type="ARBA" id="ARBA00023136"/>
    </source>
</evidence>
<keyword evidence="7 9" id="KW-1133">Transmembrane helix</keyword>
<keyword evidence="12" id="KW-1185">Reference proteome</keyword>
<evidence type="ECO:0000313" key="12">
    <source>
        <dbReference type="Proteomes" id="UP001297600"/>
    </source>
</evidence>
<feature type="transmembrane region" description="Helical" evidence="9">
    <location>
        <begin position="196"/>
        <end position="217"/>
    </location>
</feature>
<evidence type="ECO:0000256" key="9">
    <source>
        <dbReference type="RuleBase" id="RU363032"/>
    </source>
</evidence>
<dbReference type="SUPFAM" id="SSF161098">
    <property type="entry name" value="MetI-like"/>
    <property type="match status" value="1"/>
</dbReference>
<evidence type="ECO:0000256" key="1">
    <source>
        <dbReference type="ARBA" id="ARBA00004651"/>
    </source>
</evidence>
<keyword evidence="8 9" id="KW-0472">Membrane</keyword>